<evidence type="ECO:0008006" key="3">
    <source>
        <dbReference type="Google" id="ProtNLM"/>
    </source>
</evidence>
<dbReference type="Proteomes" id="UP000004423">
    <property type="component" value="Unassembled WGS sequence"/>
</dbReference>
<proteinExistence type="predicted"/>
<reference evidence="1 2" key="1">
    <citation type="journal article" date="2012" name="PLoS ONE">
        <title>Gene Repertoire Evolution of Streptococcus pyogenes Inferred from Phylogenomic Analysis with Streptococcus canis and Streptococcus dysgalactiae.</title>
        <authorList>
            <person name="Lefebure T."/>
            <person name="Richards V.P."/>
            <person name="Lang P."/>
            <person name="Pavinski-Bitar P."/>
            <person name="Stanhope M.J."/>
        </authorList>
    </citation>
    <scope>NUCLEOTIDE SEQUENCE [LARGE SCALE GENOMIC DNA]</scope>
    <source>
        <strain evidence="1 2">FSL Z3-227</strain>
    </source>
</reference>
<evidence type="ECO:0000313" key="1">
    <source>
        <dbReference type="EMBL" id="EIQ81034.1"/>
    </source>
</evidence>
<comment type="caution">
    <text evidence="1">The sequence shown here is derived from an EMBL/GenBank/DDBJ whole genome shotgun (WGS) entry which is preliminary data.</text>
</comment>
<protein>
    <recommendedName>
        <fullName evidence="3">Transposase</fullName>
    </recommendedName>
</protein>
<name>A0AAV3FQ28_STRCB</name>
<evidence type="ECO:0000313" key="2">
    <source>
        <dbReference type="Proteomes" id="UP000004423"/>
    </source>
</evidence>
<accession>A0AAV3FQ28</accession>
<sequence>MPKVFLLLCGLIKQRQLENRLKKTNGLTIVSLFECFRERDVPIIANHNRQTMVIKAITFSTYCHD</sequence>
<gene>
    <name evidence="1" type="ORF">SCAZ3_01305</name>
</gene>
<dbReference type="EMBL" id="AIDX01000001">
    <property type="protein sequence ID" value="EIQ81034.1"/>
    <property type="molecule type" value="Genomic_DNA"/>
</dbReference>
<dbReference type="AlphaFoldDB" id="A0AAV3FQ28"/>
<organism evidence="1 2">
    <name type="scientific">Streptococcus canis FSL Z3-227</name>
    <dbReference type="NCBI Taxonomy" id="482234"/>
    <lineage>
        <taxon>Bacteria</taxon>
        <taxon>Bacillati</taxon>
        <taxon>Bacillota</taxon>
        <taxon>Bacilli</taxon>
        <taxon>Lactobacillales</taxon>
        <taxon>Streptococcaceae</taxon>
        <taxon>Streptococcus</taxon>
    </lineage>
</organism>